<dbReference type="AlphaFoldDB" id="A0A4Q5IUT2"/>
<comment type="similarity">
    <text evidence="1">Belongs to the glycosyltransferase 2 family.</text>
</comment>
<evidence type="ECO:0000313" key="5">
    <source>
        <dbReference type="Proteomes" id="UP000291189"/>
    </source>
</evidence>
<gene>
    <name evidence="4" type="ORF">ETU37_21735</name>
</gene>
<protein>
    <submittedName>
        <fullName evidence="4">Glycosyltransferase</fullName>
    </submittedName>
</protein>
<dbReference type="InterPro" id="IPR001173">
    <property type="entry name" value="Glyco_trans_2-like"/>
</dbReference>
<accession>A0A4Q5IUT2</accession>
<dbReference type="PANTHER" id="PTHR48090">
    <property type="entry name" value="UNDECAPRENYL-PHOSPHATE 4-DEOXY-4-FORMAMIDO-L-ARABINOSE TRANSFERASE-RELATED"/>
    <property type="match status" value="1"/>
</dbReference>
<dbReference type="Proteomes" id="UP000291189">
    <property type="component" value="Unassembled WGS sequence"/>
</dbReference>
<dbReference type="GO" id="GO:0005886">
    <property type="term" value="C:plasma membrane"/>
    <property type="evidence" value="ECO:0007669"/>
    <property type="project" value="TreeGrafter"/>
</dbReference>
<dbReference type="OrthoDB" id="9811884at2"/>
<dbReference type="EMBL" id="SDPU01000035">
    <property type="protein sequence ID" value="RYU09654.1"/>
    <property type="molecule type" value="Genomic_DNA"/>
</dbReference>
<evidence type="ECO:0000256" key="2">
    <source>
        <dbReference type="SAM" id="Phobius"/>
    </source>
</evidence>
<dbReference type="InterPro" id="IPR050256">
    <property type="entry name" value="Glycosyltransferase_2"/>
</dbReference>
<reference evidence="4 5" key="1">
    <citation type="submission" date="2019-01" db="EMBL/GenBank/DDBJ databases">
        <title>Nocardioides guangzhouensis sp. nov., an actinobacterium isolated from soil.</title>
        <authorList>
            <person name="Fu Y."/>
            <person name="Cai Y."/>
            <person name="Lin Z."/>
            <person name="Chen P."/>
        </authorList>
    </citation>
    <scope>NUCLEOTIDE SEQUENCE [LARGE SCALE GENOMIC DNA]</scope>
    <source>
        <strain evidence="4 5">NBRC 105384</strain>
    </source>
</reference>
<dbReference type="SUPFAM" id="SSF53448">
    <property type="entry name" value="Nucleotide-diphospho-sugar transferases"/>
    <property type="match status" value="1"/>
</dbReference>
<dbReference type="Gene3D" id="3.90.550.10">
    <property type="entry name" value="Spore Coat Polysaccharide Biosynthesis Protein SpsA, Chain A"/>
    <property type="match status" value="1"/>
</dbReference>
<dbReference type="Pfam" id="PF00535">
    <property type="entry name" value="Glycos_transf_2"/>
    <property type="match status" value="1"/>
</dbReference>
<feature type="domain" description="Glycosyltransferase 2-like" evidence="3">
    <location>
        <begin position="10"/>
        <end position="171"/>
    </location>
</feature>
<evidence type="ECO:0000313" key="4">
    <source>
        <dbReference type="EMBL" id="RYU09654.1"/>
    </source>
</evidence>
<keyword evidence="5" id="KW-1185">Reference proteome</keyword>
<dbReference type="InterPro" id="IPR029044">
    <property type="entry name" value="Nucleotide-diphossugar_trans"/>
</dbReference>
<comment type="caution">
    <text evidence="4">The sequence shown here is derived from an EMBL/GenBank/DDBJ whole genome shotgun (WGS) entry which is preliminary data.</text>
</comment>
<dbReference type="RefSeq" id="WP_129989419.1">
    <property type="nucleotide sequence ID" value="NZ_SDPU01000035.1"/>
</dbReference>
<name>A0A4Q5IUT2_9ACTN</name>
<keyword evidence="2" id="KW-0812">Transmembrane</keyword>
<proteinExistence type="inferred from homology"/>
<dbReference type="PANTHER" id="PTHR48090:SF8">
    <property type="entry name" value="GLYCOSYLTRANSFERASE CSBB-RELATED"/>
    <property type="match status" value="1"/>
</dbReference>
<feature type="transmembrane region" description="Helical" evidence="2">
    <location>
        <begin position="275"/>
        <end position="295"/>
    </location>
</feature>
<evidence type="ECO:0000259" key="3">
    <source>
        <dbReference type="Pfam" id="PF00535"/>
    </source>
</evidence>
<keyword evidence="4" id="KW-0808">Transferase</keyword>
<organism evidence="4 5">
    <name type="scientific">Nocardioides iriomotensis</name>
    <dbReference type="NCBI Taxonomy" id="715784"/>
    <lineage>
        <taxon>Bacteria</taxon>
        <taxon>Bacillati</taxon>
        <taxon>Actinomycetota</taxon>
        <taxon>Actinomycetes</taxon>
        <taxon>Propionibacteriales</taxon>
        <taxon>Nocardioidaceae</taxon>
        <taxon>Nocardioides</taxon>
    </lineage>
</organism>
<evidence type="ECO:0000256" key="1">
    <source>
        <dbReference type="ARBA" id="ARBA00006739"/>
    </source>
</evidence>
<feature type="transmembrane region" description="Helical" evidence="2">
    <location>
        <begin position="232"/>
        <end position="254"/>
    </location>
</feature>
<dbReference type="GO" id="GO:0016740">
    <property type="term" value="F:transferase activity"/>
    <property type="evidence" value="ECO:0007669"/>
    <property type="project" value="UniProtKB-KW"/>
</dbReference>
<keyword evidence="2" id="KW-0472">Membrane</keyword>
<sequence length="335" mass="36506">MRRQPLFLSLVCVVRNAATELEEALVRIGSAVAELVNDYEIVVVDNASDDDTIATLRSLVGEGGLPNIQVYALTKEIGRDAASWMGLENSLGDYVVVLDPLLDDVAVVPAMLQRALSGADVVFATNASPEKGSRGYRLARGVFEGLYRGFTGVRLSKEAPTFRLVSRKVVNHVMHHPRPAVSYRLLPATGGFVRDYVTFSRSFSPRQRRSVVDGFDRGMQIMVSTSRAPLRAVTALSLFGAVANVVYAAYVLAIGLVKQDVEPGWTSVSLQQSGMFFLLSLVLLVLGEYILHMAALSNEAPDYHLAQEFTSARISSRERLNVESVVNSAAPDNDE</sequence>
<keyword evidence="2" id="KW-1133">Transmembrane helix</keyword>